<sequence>MLKPNKVQHECSNPAGSNCSFAVLNYHRVMPIHTFWNEQVLDVGVFEQQLQQLKRFFRVLSMEQALQLAAAGKVPTNAVVITIDDGFADCYDHIFPLLQRYQLPATFFISTQGLQQGYLWENQIANAILQAPVEITMLKLQDRNFASNGKTERHQSIVAITDLIKYHPMAQRNQLIADLIAQTGVPQMHHEFVTAEQLKQMAAAGMTIGAHTVHHPILALESAETARQEIAQSKAILEQILEQPVHYFAYPNGKFAIDFSDEHVAQVRDSGFAAAFCTDWGQARPTQDCRFRLRRFTPWDRNPWFFSLRLALHIVAERYSIRFLKEWVGTHGN</sequence>
<evidence type="ECO:0000256" key="2">
    <source>
        <dbReference type="ARBA" id="ARBA00022729"/>
    </source>
</evidence>
<keyword evidence="2" id="KW-0732">Signal</keyword>
<protein>
    <submittedName>
        <fullName evidence="4">Polysaccharide deacetylase family protein</fullName>
    </submittedName>
</protein>
<name>A0ABV6BBG1_9GAMM</name>
<feature type="domain" description="NodB homology" evidence="3">
    <location>
        <begin position="77"/>
        <end position="333"/>
    </location>
</feature>
<evidence type="ECO:0000313" key="5">
    <source>
        <dbReference type="Proteomes" id="UP001589813"/>
    </source>
</evidence>
<dbReference type="Proteomes" id="UP001589813">
    <property type="component" value="Unassembled WGS sequence"/>
</dbReference>
<dbReference type="SUPFAM" id="SSF88713">
    <property type="entry name" value="Glycoside hydrolase/deacetylase"/>
    <property type="match status" value="1"/>
</dbReference>
<dbReference type="Pfam" id="PF01522">
    <property type="entry name" value="Polysacc_deac_1"/>
    <property type="match status" value="1"/>
</dbReference>
<organism evidence="4 5">
    <name type="scientific">Rheinheimera tilapiae</name>
    <dbReference type="NCBI Taxonomy" id="875043"/>
    <lineage>
        <taxon>Bacteria</taxon>
        <taxon>Pseudomonadati</taxon>
        <taxon>Pseudomonadota</taxon>
        <taxon>Gammaproteobacteria</taxon>
        <taxon>Chromatiales</taxon>
        <taxon>Chromatiaceae</taxon>
        <taxon>Rheinheimera</taxon>
    </lineage>
</organism>
<accession>A0ABV6BBG1</accession>
<dbReference type="Gene3D" id="3.20.20.370">
    <property type="entry name" value="Glycoside hydrolase/deacetylase"/>
    <property type="match status" value="1"/>
</dbReference>
<dbReference type="CDD" id="cd10918">
    <property type="entry name" value="CE4_NodB_like_5s_6s"/>
    <property type="match status" value="1"/>
</dbReference>
<dbReference type="PANTHER" id="PTHR34216:SF3">
    <property type="entry name" value="POLY-BETA-1,6-N-ACETYL-D-GLUCOSAMINE N-DEACETYLASE"/>
    <property type="match status" value="1"/>
</dbReference>
<evidence type="ECO:0000259" key="3">
    <source>
        <dbReference type="PROSITE" id="PS51677"/>
    </source>
</evidence>
<evidence type="ECO:0000256" key="1">
    <source>
        <dbReference type="ARBA" id="ARBA00004613"/>
    </source>
</evidence>
<dbReference type="InterPro" id="IPR051398">
    <property type="entry name" value="Polysacch_Deacetylase"/>
</dbReference>
<dbReference type="EMBL" id="JBHLXP010000001">
    <property type="protein sequence ID" value="MFC0048215.1"/>
    <property type="molecule type" value="Genomic_DNA"/>
</dbReference>
<comment type="caution">
    <text evidence="4">The sequence shown here is derived from an EMBL/GenBank/DDBJ whole genome shotgun (WGS) entry which is preliminary data.</text>
</comment>
<evidence type="ECO:0000313" key="4">
    <source>
        <dbReference type="EMBL" id="MFC0048215.1"/>
    </source>
</evidence>
<dbReference type="PROSITE" id="PS51677">
    <property type="entry name" value="NODB"/>
    <property type="match status" value="1"/>
</dbReference>
<gene>
    <name evidence="4" type="ORF">ACFFJP_07910</name>
</gene>
<reference evidence="4 5" key="1">
    <citation type="submission" date="2024-09" db="EMBL/GenBank/DDBJ databases">
        <authorList>
            <person name="Sun Q."/>
            <person name="Mori K."/>
        </authorList>
    </citation>
    <scope>NUCLEOTIDE SEQUENCE [LARGE SCALE GENOMIC DNA]</scope>
    <source>
        <strain evidence="4 5">KCTC 23315</strain>
    </source>
</reference>
<dbReference type="RefSeq" id="WP_377242188.1">
    <property type="nucleotide sequence ID" value="NZ_JBHLXP010000001.1"/>
</dbReference>
<dbReference type="InterPro" id="IPR002509">
    <property type="entry name" value="NODB_dom"/>
</dbReference>
<keyword evidence="5" id="KW-1185">Reference proteome</keyword>
<dbReference type="InterPro" id="IPR011330">
    <property type="entry name" value="Glyco_hydro/deAcase_b/a-brl"/>
</dbReference>
<comment type="subcellular location">
    <subcellularLocation>
        <location evidence="1">Secreted</location>
    </subcellularLocation>
</comment>
<dbReference type="PANTHER" id="PTHR34216">
    <property type="match status" value="1"/>
</dbReference>
<proteinExistence type="predicted"/>